<organism evidence="2 3">
    <name type="scientific">Phytophthora pseudosyringae</name>
    <dbReference type="NCBI Taxonomy" id="221518"/>
    <lineage>
        <taxon>Eukaryota</taxon>
        <taxon>Sar</taxon>
        <taxon>Stramenopiles</taxon>
        <taxon>Oomycota</taxon>
        <taxon>Peronosporomycetes</taxon>
        <taxon>Peronosporales</taxon>
        <taxon>Peronosporaceae</taxon>
        <taxon>Phytophthora</taxon>
    </lineage>
</organism>
<gene>
    <name evidence="2" type="ORF">PHYPSEUDO_013681</name>
</gene>
<dbReference type="Proteomes" id="UP000694044">
    <property type="component" value="Unassembled WGS sequence"/>
</dbReference>
<proteinExistence type="predicted"/>
<evidence type="ECO:0000313" key="2">
    <source>
        <dbReference type="EMBL" id="KAG7387782.1"/>
    </source>
</evidence>
<comment type="caution">
    <text evidence="2">The sequence shown here is derived from an EMBL/GenBank/DDBJ whole genome shotgun (WGS) entry which is preliminary data.</text>
</comment>
<dbReference type="AlphaFoldDB" id="A0A8T1W1N0"/>
<accession>A0A8T1W1N0</accession>
<name>A0A8T1W1N0_9STRA</name>
<dbReference type="EMBL" id="JAGDFM010000072">
    <property type="protein sequence ID" value="KAG7387782.1"/>
    <property type="molecule type" value="Genomic_DNA"/>
</dbReference>
<feature type="region of interest" description="Disordered" evidence="1">
    <location>
        <begin position="129"/>
        <end position="174"/>
    </location>
</feature>
<sequence>MLDAIKTQVETRHRHALDDLLDEVSEAAGHLRERVAYRGSRTPDLVDRIHAADAVRRVFDGAESHGSLEACVQRRRGRMNGSLKSWASLISCLQRRGQANWQHREVHEDGPRGLAEGCGEETVAQLTAEHEEDARDQEAGAHVRDNAQPASDSTRASFAERLDRPRSRQYDLGRASSRSASSIFASDWEVTKPLRRRPAQLFLRVQDRVRKYFQDFQDFEAPKGMAASSLEEALEVAQAAAQVYLTVVQAALGDTGAQARHREWDELLHVDSGGSRPSDLQKAWEAVMTCAVELVVANGGDPSELPFLGHDRENEVGQEDGIVDFNFEGEADPRAQFELRGIGSPAASERGDNATAKLFAHSKKLRKLDMALIEESLDGKILLLRLDLTMNDHVKTGRDWTDKRLYFEVSCVYGLPLGLPLEKPGD</sequence>
<feature type="compositionally biased region" description="Basic and acidic residues" evidence="1">
    <location>
        <begin position="158"/>
        <end position="171"/>
    </location>
</feature>
<protein>
    <submittedName>
        <fullName evidence="2">Uncharacterized protein</fullName>
    </submittedName>
</protein>
<evidence type="ECO:0000313" key="3">
    <source>
        <dbReference type="Proteomes" id="UP000694044"/>
    </source>
</evidence>
<keyword evidence="3" id="KW-1185">Reference proteome</keyword>
<reference evidence="2" key="1">
    <citation type="submission" date="2021-02" db="EMBL/GenBank/DDBJ databases">
        <authorList>
            <person name="Palmer J.M."/>
        </authorList>
    </citation>
    <scope>NUCLEOTIDE SEQUENCE</scope>
    <source>
        <strain evidence="2">SCRP734</strain>
    </source>
</reference>
<evidence type="ECO:0000256" key="1">
    <source>
        <dbReference type="SAM" id="MobiDB-lite"/>
    </source>
</evidence>
<feature type="compositionally biased region" description="Basic and acidic residues" evidence="1">
    <location>
        <begin position="129"/>
        <end position="145"/>
    </location>
</feature>